<evidence type="ECO:0000313" key="2">
    <source>
        <dbReference type="Proteomes" id="UP000261052"/>
    </source>
</evidence>
<organism evidence="1 2">
    <name type="scientific">Agathobacter rectalis</name>
    <dbReference type="NCBI Taxonomy" id="39491"/>
    <lineage>
        <taxon>Bacteria</taxon>
        <taxon>Bacillati</taxon>
        <taxon>Bacillota</taxon>
        <taxon>Clostridia</taxon>
        <taxon>Lachnospirales</taxon>
        <taxon>Lachnospiraceae</taxon>
        <taxon>Agathobacter</taxon>
    </lineage>
</organism>
<reference evidence="1 2" key="1">
    <citation type="submission" date="2018-08" db="EMBL/GenBank/DDBJ databases">
        <title>A genome reference for cultivated species of the human gut microbiota.</title>
        <authorList>
            <person name="Zou Y."/>
            <person name="Xue W."/>
            <person name="Luo G."/>
        </authorList>
    </citation>
    <scope>NUCLEOTIDE SEQUENCE [LARGE SCALE GENOMIC DNA]</scope>
    <source>
        <strain evidence="1 2">TF11-15AC</strain>
    </source>
</reference>
<dbReference type="EMBL" id="QSQP01000004">
    <property type="protein sequence ID" value="RGK44154.1"/>
    <property type="molecule type" value="Genomic_DNA"/>
</dbReference>
<name>A0A3E4M3C6_9FIRM</name>
<sequence length="92" mass="10799">MSEADLKQEAEQRLGTEIESSEWDKTKSYAERKLKGIIERFGDEGGIRREPWYLAQLIAETVQQNRFSRFTIELMELNRYADMEIKKGQPVS</sequence>
<gene>
    <name evidence="1" type="ORF">DXD13_04225</name>
</gene>
<comment type="caution">
    <text evidence="1">The sequence shown here is derived from an EMBL/GenBank/DDBJ whole genome shotgun (WGS) entry which is preliminary data.</text>
</comment>
<dbReference type="AlphaFoldDB" id="A0A3E4M3C6"/>
<proteinExistence type="predicted"/>
<evidence type="ECO:0000313" key="1">
    <source>
        <dbReference type="EMBL" id="RGK44154.1"/>
    </source>
</evidence>
<accession>A0A3E4M3C6</accession>
<dbReference type="Proteomes" id="UP000261052">
    <property type="component" value="Unassembled WGS sequence"/>
</dbReference>
<protein>
    <submittedName>
        <fullName evidence="1">Uncharacterized protein</fullName>
    </submittedName>
</protein>